<dbReference type="PROSITE" id="PS50012">
    <property type="entry name" value="RCC1_3"/>
    <property type="match status" value="1"/>
</dbReference>
<evidence type="ECO:0000313" key="3">
    <source>
        <dbReference type="Proteomes" id="UP000192223"/>
    </source>
</evidence>
<gene>
    <name evidence="4" type="primary">LOC108735179</name>
</gene>
<evidence type="ECO:0000256" key="1">
    <source>
        <dbReference type="PROSITE-ProRule" id="PRU00235"/>
    </source>
</evidence>
<dbReference type="InterPro" id="IPR000408">
    <property type="entry name" value="Reg_chr_condens"/>
</dbReference>
<feature type="repeat" description="RCC1" evidence="1">
    <location>
        <begin position="932"/>
        <end position="981"/>
    </location>
</feature>
<dbReference type="InterPro" id="IPR009091">
    <property type="entry name" value="RCC1/BLIP-II"/>
</dbReference>
<dbReference type="PANTHER" id="PTHR45943">
    <property type="entry name" value="E3 UBIQUITIN-PROTEIN LIGASE MYCBP2"/>
    <property type="match status" value="1"/>
</dbReference>
<dbReference type="Proteomes" id="UP000192223">
    <property type="component" value="Unplaced"/>
</dbReference>
<dbReference type="GO" id="GO:0007411">
    <property type="term" value="P:axon guidance"/>
    <property type="evidence" value="ECO:0007669"/>
    <property type="project" value="TreeGrafter"/>
</dbReference>
<dbReference type="GeneID" id="108735179"/>
<proteinExistence type="predicted"/>
<sequence length="1098" mass="119652">MLPEHDFSQSFHDMYRVYSENLKKRRDLKKERKKCTKIKQKSKFELSCDNDFHSPPEIELPNNPSAFAVYASVRLAVLDRWMRQANQEYLQSSCVATLHDRNNEMDSDTEDNSQTSSTYVPVKVSKIVGFGLRSVFELIKESRSSHPSLCSKALSALLDVLQGQCPEGLKSEPVEVIDPLFELLLDLATLHGPESSVANDGTHLTAIACSCLLSLVVVRGNTGKFLSATAALLMCPRALALQNVKMPAVLTSLQRSIQSVLLGKVARPDWLTCGVPNNSKIDSFIAAIPSEVHSSPLALKSLASDGQYLYLFTNKGLFKIGSGYGGTIKGHVYFYKPDFYPNDKGTLVFCGENLYLKLIGRRGGEFLTVERQGLLICGSLPLHSRDSVSSVIFSDGEYLGTISPTKDDGFVVRTLNPNSIPASLVNELPLKLAHRCVEILGTAPFEEDGASQVVNTGTDDEIASICAGKEFGLIRTSSGKVLYCGKASSLGIKQTRIRNGKWSELVLTKAPKVTHVAVGHDGLHAILLTEDGSVFFAGTARRGEDGDQNKIRRQPKPTKPKKMIKVDGHFVVYAACNSGSTALVTRDGELLMFGKDNSHTDHSTGLVCNLKGEFIVQVALGKAHAVVLTSKGQVYTFGINNKYQCGRDFVASAREGNASNITAMETGGTSHDEQEVYEDLEEVVNQEDVENRPSSSDSNNAECSSRDHMCPPGVHQWKHDMCMVCTVCRECTGYSISCLSSMRPDRKPGQECGCGEGDSGCAVCGCCRICAHENIDNSELAILGPSGAADLSGMMRLDVIFRDKVKELLPSRQKVKMQDPIYQLQTRTDDRKSRGRKSIAGPSRQIMPKLKSIRSSPVLMPIPSTPVHRANPTAAATRQNSLTGKDQTGSDIERDTNRITSLPPAKIQLPCNSPIIQIACGLHHSVLLLQNGQVYSFGSNQFGQLGCGDILTKSNIQLVRLPCSAVQIAAGSNHTVVLTAKGEVYTFGNYQKGQLGRFPPPTSPQDVNQPGQSHASRYRDLKCPWYAIPTPIPNIGSRYGRRATWIGASGDQTFLKIDESLINSVSLAKSTVTANKSCIVLLPNQHENGTNFKCLLIN</sequence>
<dbReference type="PROSITE" id="PS00626">
    <property type="entry name" value="RCC1_2"/>
    <property type="match status" value="2"/>
</dbReference>
<dbReference type="GO" id="GO:0061630">
    <property type="term" value="F:ubiquitin protein ligase activity"/>
    <property type="evidence" value="ECO:0007669"/>
    <property type="project" value="TreeGrafter"/>
</dbReference>
<dbReference type="GO" id="GO:0005634">
    <property type="term" value="C:nucleus"/>
    <property type="evidence" value="ECO:0007669"/>
    <property type="project" value="TreeGrafter"/>
</dbReference>
<dbReference type="RefSeq" id="XP_025833228.1">
    <property type="nucleotide sequence ID" value="XM_025977443.1"/>
</dbReference>
<dbReference type="AlphaFoldDB" id="A0A7F5RB72"/>
<feature type="compositionally biased region" description="Low complexity" evidence="2">
    <location>
        <begin position="694"/>
        <end position="703"/>
    </location>
</feature>
<dbReference type="SUPFAM" id="SSF50985">
    <property type="entry name" value="RCC1/BLIP-II"/>
    <property type="match status" value="1"/>
</dbReference>
<dbReference type="GO" id="GO:0008582">
    <property type="term" value="P:regulation of synaptic assembly at neuromuscular junction"/>
    <property type="evidence" value="ECO:0007669"/>
    <property type="project" value="TreeGrafter"/>
</dbReference>
<dbReference type="PANTHER" id="PTHR45943:SF1">
    <property type="entry name" value="E3 UBIQUITIN-PROTEIN LIGASE MYCBP2"/>
    <property type="match status" value="1"/>
</dbReference>
<accession>A0A7F5RB72</accession>
<feature type="region of interest" description="Disordered" evidence="2">
    <location>
        <begin position="686"/>
        <end position="706"/>
    </location>
</feature>
<dbReference type="Gene3D" id="2.130.10.30">
    <property type="entry name" value="Regulator of chromosome condensation 1/beta-lactamase-inhibitor protein II"/>
    <property type="match status" value="2"/>
</dbReference>
<organism evidence="3 4">
    <name type="scientific">Agrilus planipennis</name>
    <name type="common">Emerald ash borer</name>
    <name type="synonym">Agrilus marcopoli</name>
    <dbReference type="NCBI Taxonomy" id="224129"/>
    <lineage>
        <taxon>Eukaryota</taxon>
        <taxon>Metazoa</taxon>
        <taxon>Ecdysozoa</taxon>
        <taxon>Arthropoda</taxon>
        <taxon>Hexapoda</taxon>
        <taxon>Insecta</taxon>
        <taxon>Pterygota</taxon>
        <taxon>Neoptera</taxon>
        <taxon>Endopterygota</taxon>
        <taxon>Coleoptera</taxon>
        <taxon>Polyphaga</taxon>
        <taxon>Elateriformia</taxon>
        <taxon>Buprestoidea</taxon>
        <taxon>Buprestidae</taxon>
        <taxon>Agrilinae</taxon>
        <taxon>Agrilus</taxon>
    </lineage>
</organism>
<dbReference type="GO" id="GO:0005886">
    <property type="term" value="C:plasma membrane"/>
    <property type="evidence" value="ECO:0007669"/>
    <property type="project" value="TreeGrafter"/>
</dbReference>
<feature type="region of interest" description="Disordered" evidence="2">
    <location>
        <begin position="863"/>
        <end position="896"/>
    </location>
</feature>
<feature type="region of interest" description="Disordered" evidence="2">
    <location>
        <begin position="826"/>
        <end position="847"/>
    </location>
</feature>
<dbReference type="Pfam" id="PF13540">
    <property type="entry name" value="RCC1_2"/>
    <property type="match status" value="3"/>
</dbReference>
<dbReference type="PRINTS" id="PR00633">
    <property type="entry name" value="RCCNDNSATION"/>
</dbReference>
<reference evidence="4" key="1">
    <citation type="submission" date="2025-08" db="UniProtKB">
        <authorList>
            <consortium name="RefSeq"/>
        </authorList>
    </citation>
    <scope>IDENTIFICATION</scope>
    <source>
        <tissue evidence="4">Entire body</tissue>
    </source>
</reference>
<dbReference type="OrthoDB" id="6050183at2759"/>
<evidence type="ECO:0000313" key="4">
    <source>
        <dbReference type="RefSeq" id="XP_025833228.1"/>
    </source>
</evidence>
<feature type="compositionally biased region" description="Polar residues" evidence="2">
    <location>
        <begin position="874"/>
        <end position="890"/>
    </location>
</feature>
<protein>
    <submittedName>
        <fullName evidence="4">E3 ubiquitin-protein ligase MYCBP2-like</fullName>
    </submittedName>
</protein>
<dbReference type="KEGG" id="apln:108735179"/>
<feature type="non-terminal residue" evidence="4">
    <location>
        <position position="1098"/>
    </location>
</feature>
<name>A0A7F5RB72_AGRPL</name>
<evidence type="ECO:0000256" key="2">
    <source>
        <dbReference type="SAM" id="MobiDB-lite"/>
    </source>
</evidence>
<keyword evidence="3" id="KW-1185">Reference proteome</keyword>
<dbReference type="InParanoid" id="A0A7F5RB72"/>